<dbReference type="PANTHER" id="PTHR43401:SF2">
    <property type="entry name" value="L-THREONINE 3-DEHYDROGENASE"/>
    <property type="match status" value="1"/>
</dbReference>
<dbReference type="InterPro" id="IPR036291">
    <property type="entry name" value="NAD(P)-bd_dom_sf"/>
</dbReference>
<dbReference type="SUPFAM" id="SSF50129">
    <property type="entry name" value="GroES-like"/>
    <property type="match status" value="1"/>
</dbReference>
<dbReference type="EMBL" id="CAESAJ010000022">
    <property type="protein sequence ID" value="CAB4333347.1"/>
    <property type="molecule type" value="Genomic_DNA"/>
</dbReference>
<proteinExistence type="predicted"/>
<dbReference type="Pfam" id="PF00107">
    <property type="entry name" value="ADH_zinc_N"/>
    <property type="match status" value="1"/>
</dbReference>
<feature type="domain" description="Alcohol dehydrogenase-like N-terminal" evidence="5">
    <location>
        <begin position="26"/>
        <end position="158"/>
    </location>
</feature>
<feature type="domain" description="Alcohol dehydrogenase-like C-terminal" evidence="4">
    <location>
        <begin position="204"/>
        <end position="337"/>
    </location>
</feature>
<dbReference type="PANTHER" id="PTHR43401">
    <property type="entry name" value="L-THREONINE 3-DEHYDROGENASE"/>
    <property type="match status" value="1"/>
</dbReference>
<dbReference type="InterPro" id="IPR011032">
    <property type="entry name" value="GroES-like_sf"/>
</dbReference>
<evidence type="ECO:0000259" key="4">
    <source>
        <dbReference type="Pfam" id="PF00107"/>
    </source>
</evidence>
<dbReference type="InterPro" id="IPR013149">
    <property type="entry name" value="ADH-like_C"/>
</dbReference>
<dbReference type="SUPFAM" id="SSF51735">
    <property type="entry name" value="NAD(P)-binding Rossmann-fold domains"/>
    <property type="match status" value="1"/>
</dbReference>
<evidence type="ECO:0000256" key="2">
    <source>
        <dbReference type="ARBA" id="ARBA00022833"/>
    </source>
</evidence>
<dbReference type="GO" id="GO:0008270">
    <property type="term" value="F:zinc ion binding"/>
    <property type="evidence" value="ECO:0007669"/>
    <property type="project" value="InterPro"/>
</dbReference>
<dbReference type="Gene3D" id="3.40.50.720">
    <property type="entry name" value="NAD(P)-binding Rossmann-like Domain"/>
    <property type="match status" value="1"/>
</dbReference>
<dbReference type="GO" id="GO:0016491">
    <property type="term" value="F:oxidoreductase activity"/>
    <property type="evidence" value="ECO:0007669"/>
    <property type="project" value="UniProtKB-KW"/>
</dbReference>
<dbReference type="InterPro" id="IPR002328">
    <property type="entry name" value="ADH_Zn_CS"/>
</dbReference>
<evidence type="ECO:0000256" key="3">
    <source>
        <dbReference type="ARBA" id="ARBA00023002"/>
    </source>
</evidence>
<dbReference type="AlphaFoldDB" id="A0A6J5YWS1"/>
<dbReference type="Pfam" id="PF08240">
    <property type="entry name" value="ADH_N"/>
    <property type="match status" value="1"/>
</dbReference>
<evidence type="ECO:0000256" key="1">
    <source>
        <dbReference type="ARBA" id="ARBA00022723"/>
    </source>
</evidence>
<dbReference type="InterPro" id="IPR013154">
    <property type="entry name" value="ADH-like_N"/>
</dbReference>
<dbReference type="PROSITE" id="PS00059">
    <property type="entry name" value="ADH_ZINC"/>
    <property type="match status" value="1"/>
</dbReference>
<reference evidence="6" key="1">
    <citation type="submission" date="2020-05" db="EMBL/GenBank/DDBJ databases">
        <authorList>
            <person name="Chiriac C."/>
            <person name="Salcher M."/>
            <person name="Ghai R."/>
            <person name="Kavagutti S V."/>
        </authorList>
    </citation>
    <scope>NUCLEOTIDE SEQUENCE</scope>
</reference>
<keyword evidence="3" id="KW-0560">Oxidoreductase</keyword>
<name>A0A6J5YWS1_9ZZZZ</name>
<sequence>MKSKAAVMEAPGSISIREVPVSQPEEGAVLLAINLSGICGTDKHTYKGESKQYGGTPHERDLTYPLICGHENVGVVVATGGDVLASDGTVLREGDRVVPGANVPCGTCYFCLGDFPYYFCDHLEDYGNSLHLASGGGPFGGWSEYMHLLPRTPIFRVPEVLPDTIAVITEVMAVTHGIDKALAVIQNNRGTAAGFSVAVMGLGPLGACHLAKARMLGAGTVAAIDVLPQRLAHMSGFGIDLALDASATDASQRLSAAHDATQGRGFDVVIDCSGRPETFPEAVSLARTGGVVIEVGAFVDLGPVPFNPASGLCTPNLTIMGIGGEEATHYAPSLELMAANIDRYPLRDITTHVLPLERAEEAVKLAMTADAMQVAISPRGTHT</sequence>
<keyword evidence="2" id="KW-0862">Zinc</keyword>
<keyword evidence="1" id="KW-0479">Metal-binding</keyword>
<protein>
    <submittedName>
        <fullName evidence="6">Unannotated protein</fullName>
    </submittedName>
</protein>
<evidence type="ECO:0000313" key="6">
    <source>
        <dbReference type="EMBL" id="CAB4333347.1"/>
    </source>
</evidence>
<organism evidence="6">
    <name type="scientific">freshwater metagenome</name>
    <dbReference type="NCBI Taxonomy" id="449393"/>
    <lineage>
        <taxon>unclassified sequences</taxon>
        <taxon>metagenomes</taxon>
        <taxon>ecological metagenomes</taxon>
    </lineage>
</organism>
<dbReference type="Gene3D" id="3.90.180.10">
    <property type="entry name" value="Medium-chain alcohol dehydrogenases, catalytic domain"/>
    <property type="match status" value="1"/>
</dbReference>
<dbReference type="InterPro" id="IPR050129">
    <property type="entry name" value="Zn_alcohol_dh"/>
</dbReference>
<accession>A0A6J5YWS1</accession>
<gene>
    <name evidence="6" type="ORF">UFOPK3770_00375</name>
</gene>
<evidence type="ECO:0000259" key="5">
    <source>
        <dbReference type="Pfam" id="PF08240"/>
    </source>
</evidence>